<protein>
    <submittedName>
        <fullName evidence="2">Protein I/II V-region</fullName>
    </submittedName>
</protein>
<organism evidence="2 3">
    <name type="scientific">Ligilactobacillus salivarius NIAS840</name>
    <dbReference type="NCBI Taxonomy" id="1029822"/>
    <lineage>
        <taxon>Bacteria</taxon>
        <taxon>Bacillati</taxon>
        <taxon>Bacillota</taxon>
        <taxon>Bacilli</taxon>
        <taxon>Lactobacillales</taxon>
        <taxon>Lactobacillaceae</taxon>
        <taxon>Ligilactobacillus</taxon>
    </lineage>
</organism>
<dbReference type="InterPro" id="IPR013574">
    <property type="entry name" value="Glucan-bd_C/Surface_Ag-I/II_V"/>
</dbReference>
<accession>F5VFP4</accession>
<dbReference type="Proteomes" id="UP000006227">
    <property type="component" value="Unassembled WGS sequence"/>
</dbReference>
<feature type="domain" description="Glucan-binding protein C/Surface antigen I/II V-domain" evidence="1">
    <location>
        <begin position="52"/>
        <end position="248"/>
    </location>
</feature>
<dbReference type="EMBL" id="AFMN01000002">
    <property type="protein sequence ID" value="EGL98183.1"/>
    <property type="molecule type" value="Genomic_DNA"/>
</dbReference>
<evidence type="ECO:0000313" key="2">
    <source>
        <dbReference type="EMBL" id="EGL98183.1"/>
    </source>
</evidence>
<evidence type="ECO:0000313" key="3">
    <source>
        <dbReference type="Proteomes" id="UP000006227"/>
    </source>
</evidence>
<dbReference type="Gene3D" id="2.60.530.10">
    <property type="entry name" value="Major cell-surface adhesin PAc"/>
    <property type="match status" value="1"/>
</dbReference>
<dbReference type="PATRIC" id="fig|1029822.3.peg.1609"/>
<comment type="caution">
    <text evidence="2">The sequence shown here is derived from an EMBL/GenBank/DDBJ whole genome shotgun (WGS) entry which is preliminary data.</text>
</comment>
<evidence type="ECO:0000259" key="1">
    <source>
        <dbReference type="Pfam" id="PF08363"/>
    </source>
</evidence>
<reference evidence="2 3" key="1">
    <citation type="journal article" date="2011" name="J. Bacteriol.">
        <title>Genome Sequence of Lactobacillus salivarius NIAS840, Isolated from Chicken Intestine.</title>
        <authorList>
            <person name="Ham J.S."/>
            <person name="Kim H.W."/>
            <person name="Seol K.H."/>
            <person name="Jang A."/>
            <person name="Jeong S.G."/>
            <person name="Oh M.H."/>
            <person name="Kim D.H."/>
            <person name="Kang D.K."/>
            <person name="Kim G.B."/>
            <person name="Cha C.J."/>
        </authorList>
    </citation>
    <scope>NUCLEOTIDE SEQUENCE [LARGE SCALE GENOMIC DNA]</scope>
    <source>
        <strain evidence="2 3">NIAS840</strain>
    </source>
</reference>
<gene>
    <name evidence="2" type="ORF">NIAS840_01614</name>
</gene>
<dbReference type="InterPro" id="IPR036234">
    <property type="entry name" value="SA_I/II_PAC_V_sf"/>
</dbReference>
<sequence length="282" mass="31561">MLGSEKDAELSYKLLSKDVDASYDKWFEGGVSRDNYKHTVIVDAHNRGNLTGDIIEVTYTNLSRSSYRGKKISKIIATFSNVTQENLSPYGISFAIYSNPYYGFWYWQSSKITVNYKFYDENNHLISFDNTDNSWITIGSLNSGKGRYESVKLNSSGRVYGFKDSSVTIHNGNTLYSDKANDIGSRIGDNWQTTYSSDVTSNYPWGTNSWDKGLDDPHAYYGAGIFKVNGNGLNVTYGTKRAVFVNPGTWATISTTIPKSSSGIIPPTIHYHRTNVALLKLL</sequence>
<name>F5VFP4_9LACO</name>
<proteinExistence type="predicted"/>
<dbReference type="SUPFAM" id="SSF74914">
    <property type="entry name" value="V-region of surface antigen I/II (SA I/II, PAC)"/>
    <property type="match status" value="1"/>
</dbReference>
<dbReference type="AlphaFoldDB" id="F5VFP4"/>
<dbReference type="Pfam" id="PF08363">
    <property type="entry name" value="GbpC"/>
    <property type="match status" value="1"/>
</dbReference>
<dbReference type="RefSeq" id="WP_003706708.1">
    <property type="nucleotide sequence ID" value="NZ_AFMN01000002.1"/>
</dbReference>